<comment type="similarity">
    <text evidence="1">Belongs to the UPF0677 family.</text>
</comment>
<dbReference type="InterPro" id="IPR011610">
    <property type="entry name" value="SAM_mthyl_Trfase_ML2640-like"/>
</dbReference>
<gene>
    <name evidence="4" type="ORF">ASB62_00895</name>
</gene>
<dbReference type="GO" id="GO:0008168">
    <property type="term" value="F:methyltransferase activity"/>
    <property type="evidence" value="ECO:0007669"/>
    <property type="project" value="UniProtKB-KW"/>
</dbReference>
<comment type="caution">
    <text evidence="4">The sequence shown here is derived from an EMBL/GenBank/DDBJ whole genome shotgun (WGS) entry which is preliminary data.</text>
</comment>
<protein>
    <recommendedName>
        <fullName evidence="6">Methyltransferase</fullName>
    </recommendedName>
</protein>
<keyword evidence="2" id="KW-0489">Methyltransferase</keyword>
<dbReference type="Gene3D" id="3.10.129.10">
    <property type="entry name" value="Hotdog Thioesterase"/>
    <property type="match status" value="1"/>
</dbReference>
<dbReference type="InterPro" id="IPR029063">
    <property type="entry name" value="SAM-dependent_MTases_sf"/>
</dbReference>
<evidence type="ECO:0000313" key="4">
    <source>
        <dbReference type="EMBL" id="KUL32951.1"/>
    </source>
</evidence>
<dbReference type="OrthoDB" id="9806164at2"/>
<dbReference type="AlphaFoldDB" id="A0A117MS82"/>
<dbReference type="Proteomes" id="UP000053937">
    <property type="component" value="Unassembled WGS sequence"/>
</dbReference>
<evidence type="ECO:0000256" key="1">
    <source>
        <dbReference type="ARBA" id="ARBA00008138"/>
    </source>
</evidence>
<dbReference type="GO" id="GO:0032259">
    <property type="term" value="P:methylation"/>
    <property type="evidence" value="ECO:0007669"/>
    <property type="project" value="UniProtKB-KW"/>
</dbReference>
<sequence length="464" mass="52884">MSLNFSPSFLLNSIDAWEEDRKERFDLEALTQSFHESVPALGFIDWRITDVERGYAETVLPLIPNSSNQYIAHQGPLMLLAAEYTGGLALTTLFHRVPIIGFWPSVDQNAGYMWGAKASIKWLSPSCHNLTCTARIEKERWVGLAKRFANSNKLVVTIPVTMFNGDKLVAVADFTYWAQDINGLKRNAYDIEKIDLLYEHKTKTTAKLIVGLRALEQEKPSGERRFDDPYAFMLAGKHGITLARRFSVATPQLQNMIAARTQHLDECVKQFSSGKKMFNVVNVGAGYDSRFWRLNLANAVIFDLDLPVMLQERKKIFDYSRNKLIHNVEIDLETQSIDQVLSERSDFDSGLPIFFIWEGGSMYFLEENIEAILSSIRKIMNKDSCIWLDYVSKDLVEICTGIPEAEGFIYNIRKMGEPFINGYNDIGFLADKYALAIEQNICSGKILDIEEDVYSHYSFCMLKS</sequence>
<dbReference type="Pfam" id="PF04072">
    <property type="entry name" value="LCM"/>
    <property type="match status" value="1"/>
</dbReference>
<dbReference type="PANTHER" id="PTHR43619">
    <property type="entry name" value="S-ADENOSYL-L-METHIONINE-DEPENDENT METHYLTRANSFERASE YKTD-RELATED"/>
    <property type="match status" value="1"/>
</dbReference>
<accession>A0A117MS82</accession>
<dbReference type="EMBL" id="LMBR01000008">
    <property type="protein sequence ID" value="KUL32951.1"/>
    <property type="molecule type" value="Genomic_DNA"/>
</dbReference>
<name>A0A117MS82_CHLLI</name>
<evidence type="ECO:0008006" key="6">
    <source>
        <dbReference type="Google" id="ProtNLM"/>
    </source>
</evidence>
<dbReference type="InterPro" id="IPR029069">
    <property type="entry name" value="HotDog_dom_sf"/>
</dbReference>
<keyword evidence="5" id="KW-1185">Reference proteome</keyword>
<dbReference type="SUPFAM" id="SSF53335">
    <property type="entry name" value="S-adenosyl-L-methionine-dependent methyltransferases"/>
    <property type="match status" value="1"/>
</dbReference>
<evidence type="ECO:0000256" key="3">
    <source>
        <dbReference type="ARBA" id="ARBA00022679"/>
    </source>
</evidence>
<proteinExistence type="inferred from homology"/>
<dbReference type="NCBIfam" id="TIGR00027">
    <property type="entry name" value="mthyl_TIGR00027"/>
    <property type="match status" value="1"/>
</dbReference>
<keyword evidence="3" id="KW-0808">Transferase</keyword>
<dbReference type="SUPFAM" id="SSF54637">
    <property type="entry name" value="Thioesterase/thiol ester dehydrase-isomerase"/>
    <property type="match status" value="1"/>
</dbReference>
<dbReference type="PANTHER" id="PTHR43619:SF2">
    <property type="entry name" value="S-ADENOSYL-L-METHIONINE-DEPENDENT METHYLTRANSFERASES SUPERFAMILY PROTEIN"/>
    <property type="match status" value="1"/>
</dbReference>
<evidence type="ECO:0000256" key="2">
    <source>
        <dbReference type="ARBA" id="ARBA00022603"/>
    </source>
</evidence>
<reference evidence="4 5" key="1">
    <citation type="submission" date="2015-10" db="EMBL/GenBank/DDBJ databases">
        <title>Draft Genome Sequence of Chlorobium limicola strain Frasassi Growing under Artificial Lighting in the Frasassi Cave System.</title>
        <authorList>
            <person name="Mansor M."/>
            <person name="Macalady J."/>
        </authorList>
    </citation>
    <scope>NUCLEOTIDE SEQUENCE [LARGE SCALE GENOMIC DNA]</scope>
    <source>
        <strain evidence="4 5">Frasassi</strain>
    </source>
</reference>
<evidence type="ECO:0000313" key="5">
    <source>
        <dbReference type="Proteomes" id="UP000053937"/>
    </source>
</evidence>
<dbReference type="RefSeq" id="WP_059138207.1">
    <property type="nucleotide sequence ID" value="NZ_LMBR01000008.1"/>
</dbReference>
<organism evidence="4 5">
    <name type="scientific">Chlorobium limicola</name>
    <dbReference type="NCBI Taxonomy" id="1092"/>
    <lineage>
        <taxon>Bacteria</taxon>
        <taxon>Pseudomonadati</taxon>
        <taxon>Chlorobiota</taxon>
        <taxon>Chlorobiia</taxon>
        <taxon>Chlorobiales</taxon>
        <taxon>Chlorobiaceae</taxon>
        <taxon>Chlorobium/Pelodictyon group</taxon>
        <taxon>Chlorobium</taxon>
    </lineage>
</organism>
<dbReference type="Gene3D" id="3.40.50.150">
    <property type="entry name" value="Vaccinia Virus protein VP39"/>
    <property type="match status" value="1"/>
</dbReference>
<dbReference type="InterPro" id="IPR007213">
    <property type="entry name" value="Ppm1/Ppm2/Tcmp"/>
</dbReference>